<sequence>ERLSVEEQDLLIRQRKEKRRAEGFELFDDWLLHQVGSKDVHVEVILEAPVRAEELELFVAPGEASAPVAHERLQAIGLDAEEDAEEAATPGAGSYLDFLRRRLLSELPASRVHCVDARGLGDAEDEHLPPYLRGSYDRLKGSAPPRSQEEALLAAAGDRAEFKDEPLPSWEAFFGGAADLLYYAHHVKADYAPFLKQCVGSADNMRRFFQALFFDTVPDAVSMLRLNEETRRCLHVRSQLCVAETGEVQRRPPGVCASGRRTIPVRAAPVDRFLAARGFQEPRTWLSGIAERLRSRGAGDIVTAAKVWYQTAVNKMLADPKGADAEGDNFVAWLRACHGKIFSDIDTHDPVKLRRKQFAPSKSKPKRYNLRDINIPSVEEAFKEFCKSRRSTAREQVLSKIMVDIFQLRSVDLAMVLKAAEAALSAPKGAKVALFFYAGLDHTRSVARFFKKIGFSSSGLPKHGVVGKEEYEEDEKRALSLPSYLNDLSKLFPVPASLPEVDKRTLQKGPSGLVAEINLTPAARPAIAERVQVLRGGGYRMPHGPPPHAHPMPIPHMPPPMVPMGMPPPMPWPGKSPGHGQDRDRERAKNRDRKDVTEASKKAFFDSLPADELLEKELELRQLLLDHLDRFQQDGGPGEGPMLSSIANSKACQKLKGELLKREVSLRDWIDRRVGGEIATKIGSNGQVIIFYRNDQPEVQGAEISREAQAFFDGLPPDGFLPAEEALREVILNFLESSGDDPPTLREAQQVPEIRDARDACLTGPSGVTLKMWIDRRIGGEIATWRAGGRARDVSIGLREIWGDEASAANLEEAEQAKAAEFDKAKRRKMDEGGRNQRGGGKGRGR</sequence>
<feature type="region of interest" description="Disordered" evidence="1">
    <location>
        <begin position="567"/>
        <end position="597"/>
    </location>
</feature>
<feature type="compositionally biased region" description="Basic and acidic residues" evidence="1">
    <location>
        <begin position="820"/>
        <end position="835"/>
    </location>
</feature>
<reference evidence="2" key="1">
    <citation type="submission" date="2021-02" db="EMBL/GenBank/DDBJ databases">
        <authorList>
            <person name="Dougan E. K."/>
            <person name="Rhodes N."/>
            <person name="Thang M."/>
            <person name="Chan C."/>
        </authorList>
    </citation>
    <scope>NUCLEOTIDE SEQUENCE</scope>
</reference>
<evidence type="ECO:0000313" key="3">
    <source>
        <dbReference type="Proteomes" id="UP000649617"/>
    </source>
</evidence>
<gene>
    <name evidence="2" type="primary">unc-104</name>
    <name evidence="2" type="ORF">SPIL2461_LOCUS651</name>
</gene>
<dbReference type="AlphaFoldDB" id="A0A812IQW1"/>
<keyword evidence="3" id="KW-1185">Reference proteome</keyword>
<organism evidence="2 3">
    <name type="scientific">Symbiodinium pilosum</name>
    <name type="common">Dinoflagellate</name>
    <dbReference type="NCBI Taxonomy" id="2952"/>
    <lineage>
        <taxon>Eukaryota</taxon>
        <taxon>Sar</taxon>
        <taxon>Alveolata</taxon>
        <taxon>Dinophyceae</taxon>
        <taxon>Suessiales</taxon>
        <taxon>Symbiodiniaceae</taxon>
        <taxon>Symbiodinium</taxon>
    </lineage>
</organism>
<dbReference type="OrthoDB" id="410301at2759"/>
<feature type="region of interest" description="Disordered" evidence="1">
    <location>
        <begin position="820"/>
        <end position="846"/>
    </location>
</feature>
<protein>
    <submittedName>
        <fullName evidence="2">Unc-104 protein</fullName>
    </submittedName>
</protein>
<accession>A0A812IQW1</accession>
<dbReference type="EMBL" id="CAJNIZ010000548">
    <property type="protein sequence ID" value="CAE7169042.1"/>
    <property type="molecule type" value="Genomic_DNA"/>
</dbReference>
<proteinExistence type="predicted"/>
<feature type="compositionally biased region" description="Basic and acidic residues" evidence="1">
    <location>
        <begin position="580"/>
        <end position="597"/>
    </location>
</feature>
<name>A0A812IQW1_SYMPI</name>
<dbReference type="Proteomes" id="UP000649617">
    <property type="component" value="Unassembled WGS sequence"/>
</dbReference>
<feature type="non-terminal residue" evidence="2">
    <location>
        <position position="846"/>
    </location>
</feature>
<comment type="caution">
    <text evidence="2">The sequence shown here is derived from an EMBL/GenBank/DDBJ whole genome shotgun (WGS) entry which is preliminary data.</text>
</comment>
<evidence type="ECO:0000313" key="2">
    <source>
        <dbReference type="EMBL" id="CAE7169042.1"/>
    </source>
</evidence>
<evidence type="ECO:0000256" key="1">
    <source>
        <dbReference type="SAM" id="MobiDB-lite"/>
    </source>
</evidence>